<dbReference type="Gene3D" id="3.40.630.30">
    <property type="match status" value="1"/>
</dbReference>
<dbReference type="InterPro" id="IPR016181">
    <property type="entry name" value="Acyl_CoA_acyltransferase"/>
</dbReference>
<dbReference type="AlphaFoldDB" id="A0A848LBX9"/>
<name>A0A848LBX9_9BACT</name>
<evidence type="ECO:0000256" key="2">
    <source>
        <dbReference type="ARBA" id="ARBA00023315"/>
    </source>
</evidence>
<comment type="caution">
    <text evidence="4">The sequence shown here is derived from an EMBL/GenBank/DDBJ whole genome shotgun (WGS) entry which is preliminary data.</text>
</comment>
<evidence type="ECO:0000259" key="3">
    <source>
        <dbReference type="PROSITE" id="PS51186"/>
    </source>
</evidence>
<dbReference type="CDD" id="cd04301">
    <property type="entry name" value="NAT_SF"/>
    <property type="match status" value="1"/>
</dbReference>
<keyword evidence="5" id="KW-1185">Reference proteome</keyword>
<dbReference type="Proteomes" id="UP000518300">
    <property type="component" value="Unassembled WGS sequence"/>
</dbReference>
<dbReference type="RefSeq" id="WP_169345730.1">
    <property type="nucleotide sequence ID" value="NZ_JABBJJ010000068.1"/>
</dbReference>
<proteinExistence type="predicted"/>
<dbReference type="PANTHER" id="PTHR43877">
    <property type="entry name" value="AMINOALKYLPHOSPHONATE N-ACETYLTRANSFERASE-RELATED-RELATED"/>
    <property type="match status" value="1"/>
</dbReference>
<organism evidence="4 5">
    <name type="scientific">Pyxidicoccus fallax</name>
    <dbReference type="NCBI Taxonomy" id="394095"/>
    <lineage>
        <taxon>Bacteria</taxon>
        <taxon>Pseudomonadati</taxon>
        <taxon>Myxococcota</taxon>
        <taxon>Myxococcia</taxon>
        <taxon>Myxococcales</taxon>
        <taxon>Cystobacterineae</taxon>
        <taxon>Myxococcaceae</taxon>
        <taxon>Pyxidicoccus</taxon>
    </lineage>
</organism>
<sequence length="150" mass="16790">MSDLALAFIHPGHALYEGELELRFRVLREPLGFTRAQVAFPFEGNSLHLVAHQGDTVLGCVLFNPEDAHGGRLFQMAVSPTLQGRGLGARLVRALEEELRRRGFTHVHLHARAPVVPFYERLGYSVYGEPFTEVGIPHRHMRKALDSRGA</sequence>
<evidence type="ECO:0000256" key="1">
    <source>
        <dbReference type="ARBA" id="ARBA00022679"/>
    </source>
</evidence>
<feature type="domain" description="N-acetyltransferase" evidence="3">
    <location>
        <begin position="6"/>
        <end position="146"/>
    </location>
</feature>
<dbReference type="EMBL" id="JABBJJ010000068">
    <property type="protein sequence ID" value="NMO16439.1"/>
    <property type="molecule type" value="Genomic_DNA"/>
</dbReference>
<accession>A0A848LBX9</accession>
<evidence type="ECO:0000313" key="4">
    <source>
        <dbReference type="EMBL" id="NMO16439.1"/>
    </source>
</evidence>
<dbReference type="PROSITE" id="PS51186">
    <property type="entry name" value="GNAT"/>
    <property type="match status" value="1"/>
</dbReference>
<evidence type="ECO:0000313" key="5">
    <source>
        <dbReference type="Proteomes" id="UP000518300"/>
    </source>
</evidence>
<gene>
    <name evidence="4" type="ORF">HG543_16475</name>
</gene>
<dbReference type="InterPro" id="IPR000182">
    <property type="entry name" value="GNAT_dom"/>
</dbReference>
<dbReference type="Pfam" id="PF13673">
    <property type="entry name" value="Acetyltransf_10"/>
    <property type="match status" value="1"/>
</dbReference>
<dbReference type="GO" id="GO:0016747">
    <property type="term" value="F:acyltransferase activity, transferring groups other than amino-acyl groups"/>
    <property type="evidence" value="ECO:0007669"/>
    <property type="project" value="InterPro"/>
</dbReference>
<keyword evidence="2" id="KW-0012">Acyltransferase</keyword>
<protein>
    <submittedName>
        <fullName evidence="4">GNAT family N-acetyltransferase</fullName>
    </submittedName>
</protein>
<dbReference type="InterPro" id="IPR050832">
    <property type="entry name" value="Bact_Acetyltransf"/>
</dbReference>
<reference evidence="4 5" key="1">
    <citation type="submission" date="2020-04" db="EMBL/GenBank/DDBJ databases">
        <title>Draft genome of Pyxidicoccus fallax type strain.</title>
        <authorList>
            <person name="Whitworth D.E."/>
        </authorList>
    </citation>
    <scope>NUCLEOTIDE SEQUENCE [LARGE SCALE GENOMIC DNA]</scope>
    <source>
        <strain evidence="4 5">DSM 14698</strain>
    </source>
</reference>
<dbReference type="SUPFAM" id="SSF55729">
    <property type="entry name" value="Acyl-CoA N-acyltransferases (Nat)"/>
    <property type="match status" value="1"/>
</dbReference>
<keyword evidence="1 4" id="KW-0808">Transferase</keyword>